<protein>
    <submittedName>
        <fullName evidence="5">ABC transporter substrate-binding protein</fullName>
    </submittedName>
</protein>
<evidence type="ECO:0000256" key="3">
    <source>
        <dbReference type="SAM" id="SignalP"/>
    </source>
</evidence>
<organism evidence="5 6">
    <name type="scientific">Candidatus Ornithospirochaeta stercoripullorum</name>
    <dbReference type="NCBI Taxonomy" id="2840899"/>
    <lineage>
        <taxon>Bacteria</taxon>
        <taxon>Pseudomonadati</taxon>
        <taxon>Spirochaetota</taxon>
        <taxon>Spirochaetia</taxon>
        <taxon>Spirochaetales</taxon>
        <taxon>Spirochaetaceae</taxon>
        <taxon>Spirochaetaceae incertae sedis</taxon>
        <taxon>Candidatus Ornithospirochaeta</taxon>
    </lineage>
</organism>
<dbReference type="AlphaFoldDB" id="A0A9D9E1K2"/>
<gene>
    <name evidence="5" type="ORF">IAA97_08670</name>
</gene>
<accession>A0A9D9E1K2</accession>
<dbReference type="CDD" id="cd06347">
    <property type="entry name" value="PBP1_ABC_LivK_ligand_binding-like"/>
    <property type="match status" value="1"/>
</dbReference>
<keyword evidence="2 3" id="KW-0732">Signal</keyword>
<dbReference type="PANTHER" id="PTHR30483">
    <property type="entry name" value="LEUCINE-SPECIFIC-BINDING PROTEIN"/>
    <property type="match status" value="1"/>
</dbReference>
<dbReference type="EMBL" id="JADIMT010000097">
    <property type="protein sequence ID" value="MBO8437037.1"/>
    <property type="molecule type" value="Genomic_DNA"/>
</dbReference>
<comment type="similarity">
    <text evidence="1">Belongs to the leucine-binding protein family.</text>
</comment>
<evidence type="ECO:0000313" key="5">
    <source>
        <dbReference type="EMBL" id="MBO8437037.1"/>
    </source>
</evidence>
<feature type="domain" description="Leucine-binding protein" evidence="4">
    <location>
        <begin position="31"/>
        <end position="368"/>
    </location>
</feature>
<evidence type="ECO:0000313" key="6">
    <source>
        <dbReference type="Proteomes" id="UP000823615"/>
    </source>
</evidence>
<dbReference type="Gene3D" id="3.40.50.2300">
    <property type="match status" value="2"/>
</dbReference>
<dbReference type="Pfam" id="PF13458">
    <property type="entry name" value="Peripla_BP_6"/>
    <property type="match status" value="1"/>
</dbReference>
<reference evidence="5" key="1">
    <citation type="submission" date="2020-10" db="EMBL/GenBank/DDBJ databases">
        <authorList>
            <person name="Gilroy R."/>
        </authorList>
    </citation>
    <scope>NUCLEOTIDE SEQUENCE</scope>
    <source>
        <strain evidence="5">7293</strain>
    </source>
</reference>
<dbReference type="Proteomes" id="UP000823615">
    <property type="component" value="Unassembled WGS sequence"/>
</dbReference>
<dbReference type="InterPro" id="IPR028081">
    <property type="entry name" value="Leu-bd"/>
</dbReference>
<sequence length="390" mass="41176">MKKGLLVFLVALLSSFMLFAGGAGEDDSTVVKIGVFEPASGDNGAGGKQETLGIQYANYLTPTVMIGDTEYTVELVMADNESSNDRAATAAATLVNADCSVVLGSYGSGVSIAGSDTFRIAGVPAIGITCTNPQVTEGNTHYFRICYLDPFQGTVLANYAYDTLGARKVYCLAKLGDDYSGGLVNYFIERFESLGGEIVSETFPEGNSDFTSYIANAKNSGCEVFFSPVSTEAAQLIINQSDSQGLGMPILAGDTWDSNVILQAAKGKDVDITVTTFYPEGADPEFDAAFKEWVNADSTRLANNGGDDTISAVTAMGYDAYYFALQALQNAGSKDPADVMEALWTTEIDGVTGHIALDDVNGDAIRNTVYVKHANTETGGWDALPAVVVD</sequence>
<comment type="caution">
    <text evidence="5">The sequence shown here is derived from an EMBL/GenBank/DDBJ whole genome shotgun (WGS) entry which is preliminary data.</text>
</comment>
<proteinExistence type="inferred from homology"/>
<dbReference type="PANTHER" id="PTHR30483:SF6">
    <property type="entry name" value="PERIPLASMIC BINDING PROTEIN OF ABC TRANSPORTER FOR NATURAL AMINO ACIDS"/>
    <property type="match status" value="1"/>
</dbReference>
<evidence type="ECO:0000256" key="2">
    <source>
        <dbReference type="ARBA" id="ARBA00022729"/>
    </source>
</evidence>
<evidence type="ECO:0000256" key="1">
    <source>
        <dbReference type="ARBA" id="ARBA00010062"/>
    </source>
</evidence>
<feature type="chain" id="PRO_5039724836" evidence="3">
    <location>
        <begin position="21"/>
        <end position="390"/>
    </location>
</feature>
<dbReference type="InterPro" id="IPR028082">
    <property type="entry name" value="Peripla_BP_I"/>
</dbReference>
<dbReference type="InterPro" id="IPR051010">
    <property type="entry name" value="BCAA_transport"/>
</dbReference>
<reference evidence="5" key="2">
    <citation type="journal article" date="2021" name="PeerJ">
        <title>Extensive microbial diversity within the chicken gut microbiome revealed by metagenomics and culture.</title>
        <authorList>
            <person name="Gilroy R."/>
            <person name="Ravi A."/>
            <person name="Getino M."/>
            <person name="Pursley I."/>
            <person name="Horton D.L."/>
            <person name="Alikhan N.F."/>
            <person name="Baker D."/>
            <person name="Gharbi K."/>
            <person name="Hall N."/>
            <person name="Watson M."/>
            <person name="Adriaenssens E.M."/>
            <person name="Foster-Nyarko E."/>
            <person name="Jarju S."/>
            <person name="Secka A."/>
            <person name="Antonio M."/>
            <person name="Oren A."/>
            <person name="Chaudhuri R.R."/>
            <person name="La Ragione R."/>
            <person name="Hildebrand F."/>
            <person name="Pallen M.J."/>
        </authorList>
    </citation>
    <scope>NUCLEOTIDE SEQUENCE</scope>
    <source>
        <strain evidence="5">7293</strain>
    </source>
</reference>
<dbReference type="SUPFAM" id="SSF53822">
    <property type="entry name" value="Periplasmic binding protein-like I"/>
    <property type="match status" value="1"/>
</dbReference>
<name>A0A9D9E1K2_9SPIO</name>
<evidence type="ECO:0000259" key="4">
    <source>
        <dbReference type="Pfam" id="PF13458"/>
    </source>
</evidence>
<feature type="signal peptide" evidence="3">
    <location>
        <begin position="1"/>
        <end position="20"/>
    </location>
</feature>